<evidence type="ECO:0000313" key="2">
    <source>
        <dbReference type="Proteomes" id="UP001205603"/>
    </source>
</evidence>
<comment type="caution">
    <text evidence="1">The sequence shown here is derived from an EMBL/GenBank/DDBJ whole genome shotgun (WGS) entry which is preliminary data.</text>
</comment>
<gene>
    <name evidence="1" type="ORF">NMU02_12285</name>
</gene>
<proteinExistence type="predicted"/>
<dbReference type="EMBL" id="JANDHW010000015">
    <property type="protein sequence ID" value="MCP9612869.1"/>
    <property type="molecule type" value="Genomic_DNA"/>
</dbReference>
<name>A0ABT1MKH0_9BACT</name>
<reference evidence="1 2" key="1">
    <citation type="submission" date="2022-07" db="EMBL/GenBank/DDBJ databases">
        <title>Fecal culturing of patients with breast cancer.</title>
        <authorList>
            <person name="Teng N.M.Y."/>
            <person name="Kiu R."/>
            <person name="Evans R."/>
            <person name="Baker D.J."/>
            <person name="Zenner C."/>
            <person name="Robinson S.D."/>
            <person name="Hall L.J."/>
        </authorList>
    </citation>
    <scope>NUCLEOTIDE SEQUENCE [LARGE SCALE GENOMIC DNA]</scope>
    <source>
        <strain evidence="1 2">LH1063</strain>
    </source>
</reference>
<dbReference type="Proteomes" id="UP001205603">
    <property type="component" value="Unassembled WGS sequence"/>
</dbReference>
<protein>
    <submittedName>
        <fullName evidence="1">Lipocalin-like domain-containing protein</fullName>
    </submittedName>
</protein>
<dbReference type="PROSITE" id="PS51257">
    <property type="entry name" value="PROKAR_LIPOPROTEIN"/>
    <property type="match status" value="1"/>
</dbReference>
<keyword evidence="2" id="KW-1185">Reference proteome</keyword>
<sequence length="133" mass="15890">MKNIFLLLFSGCFLLFLSCEKDDAQKITGKWQLTLTQMPDKEVTTDSIFYNFDKGVFKLQTIRTNREEWTVGMYRLDKDSIFMHIPDPSFLEIALSNEYYGWHTEFKNFAIRELSRSRLTLSCHDTLYIFRKF</sequence>
<organism evidence="1 2">
    <name type="scientific">Coprobacter tertius</name>
    <dbReference type="NCBI Taxonomy" id="2944915"/>
    <lineage>
        <taxon>Bacteria</taxon>
        <taxon>Pseudomonadati</taxon>
        <taxon>Bacteroidota</taxon>
        <taxon>Bacteroidia</taxon>
        <taxon>Bacteroidales</taxon>
        <taxon>Barnesiellaceae</taxon>
        <taxon>Coprobacter</taxon>
    </lineage>
</organism>
<dbReference type="RefSeq" id="WP_255028240.1">
    <property type="nucleotide sequence ID" value="NZ_JANDHW010000015.1"/>
</dbReference>
<dbReference type="Gene3D" id="2.40.128.280">
    <property type="match status" value="1"/>
</dbReference>
<accession>A0ABT1MKH0</accession>
<evidence type="ECO:0000313" key="1">
    <source>
        <dbReference type="EMBL" id="MCP9612869.1"/>
    </source>
</evidence>